<dbReference type="GO" id="GO:0005524">
    <property type="term" value="F:ATP binding"/>
    <property type="evidence" value="ECO:0007669"/>
    <property type="project" value="UniProtKB-UniRule"/>
</dbReference>
<dbReference type="GO" id="GO:0005634">
    <property type="term" value="C:nucleus"/>
    <property type="evidence" value="ECO:0007669"/>
    <property type="project" value="TreeGrafter"/>
</dbReference>
<evidence type="ECO:0000256" key="5">
    <source>
        <dbReference type="ARBA" id="ARBA00022777"/>
    </source>
</evidence>
<keyword evidence="4 9" id="KW-0547">Nucleotide-binding</keyword>
<organism evidence="12 13">
    <name type="scientific">Oesophagostomum dentatum</name>
    <name type="common">Nodular worm</name>
    <dbReference type="NCBI Taxonomy" id="61180"/>
    <lineage>
        <taxon>Eukaryota</taxon>
        <taxon>Metazoa</taxon>
        <taxon>Ecdysozoa</taxon>
        <taxon>Nematoda</taxon>
        <taxon>Chromadorea</taxon>
        <taxon>Rhabditida</taxon>
        <taxon>Rhabditina</taxon>
        <taxon>Rhabditomorpha</taxon>
        <taxon>Strongyloidea</taxon>
        <taxon>Strongylidae</taxon>
        <taxon>Oesophagostomum</taxon>
    </lineage>
</organism>
<dbReference type="GO" id="GO:0035556">
    <property type="term" value="P:intracellular signal transduction"/>
    <property type="evidence" value="ECO:0007669"/>
    <property type="project" value="TreeGrafter"/>
</dbReference>
<dbReference type="InterPro" id="IPR011009">
    <property type="entry name" value="Kinase-like_dom_sf"/>
</dbReference>
<proteinExistence type="predicted"/>
<dbReference type="PROSITE" id="PS50011">
    <property type="entry name" value="PROTEIN_KINASE_DOM"/>
    <property type="match status" value="1"/>
</dbReference>
<evidence type="ECO:0000256" key="7">
    <source>
        <dbReference type="ARBA" id="ARBA00047899"/>
    </source>
</evidence>
<keyword evidence="13" id="KW-1185">Reference proteome</keyword>
<dbReference type="EC" id="2.7.11.1" evidence="1"/>
<evidence type="ECO:0000256" key="4">
    <source>
        <dbReference type="ARBA" id="ARBA00022741"/>
    </source>
</evidence>
<comment type="catalytic activity">
    <reaction evidence="8">
        <text>L-seryl-[protein] + ATP = O-phospho-L-seryl-[protein] + ADP + H(+)</text>
        <dbReference type="Rhea" id="RHEA:17989"/>
        <dbReference type="Rhea" id="RHEA-COMP:9863"/>
        <dbReference type="Rhea" id="RHEA-COMP:11604"/>
        <dbReference type="ChEBI" id="CHEBI:15378"/>
        <dbReference type="ChEBI" id="CHEBI:29999"/>
        <dbReference type="ChEBI" id="CHEBI:30616"/>
        <dbReference type="ChEBI" id="CHEBI:83421"/>
        <dbReference type="ChEBI" id="CHEBI:456216"/>
        <dbReference type="EC" id="2.7.11.1"/>
    </reaction>
</comment>
<dbReference type="Gene3D" id="1.10.510.10">
    <property type="entry name" value="Transferase(Phosphotransferase) domain 1"/>
    <property type="match status" value="1"/>
</dbReference>
<evidence type="ECO:0000256" key="2">
    <source>
        <dbReference type="ARBA" id="ARBA00022527"/>
    </source>
</evidence>
<dbReference type="GO" id="GO:0005737">
    <property type="term" value="C:cytoplasm"/>
    <property type="evidence" value="ECO:0007669"/>
    <property type="project" value="TreeGrafter"/>
</dbReference>
<evidence type="ECO:0000256" key="3">
    <source>
        <dbReference type="ARBA" id="ARBA00022679"/>
    </source>
</evidence>
<dbReference type="PANTHER" id="PTHR24419">
    <property type="entry name" value="INTERLEUKIN-1 RECEPTOR-ASSOCIATED KINASE"/>
    <property type="match status" value="1"/>
</dbReference>
<feature type="binding site" evidence="9">
    <location>
        <position position="458"/>
    </location>
    <ligand>
        <name>ATP</name>
        <dbReference type="ChEBI" id="CHEBI:30616"/>
    </ligand>
</feature>
<feature type="domain" description="Protein kinase" evidence="11">
    <location>
        <begin position="431"/>
        <end position="758"/>
    </location>
</feature>
<reference evidence="12 13" key="1">
    <citation type="submission" date="2014-03" db="EMBL/GenBank/DDBJ databases">
        <title>Draft genome of the hookworm Oesophagostomum dentatum.</title>
        <authorList>
            <person name="Mitreva M."/>
        </authorList>
    </citation>
    <scope>NUCLEOTIDE SEQUENCE [LARGE SCALE GENOMIC DNA]</scope>
    <source>
        <strain evidence="12 13">OD-Hann</strain>
    </source>
</reference>
<gene>
    <name evidence="12" type="ORF">OESDEN_05442</name>
</gene>
<evidence type="ECO:0000256" key="1">
    <source>
        <dbReference type="ARBA" id="ARBA00012513"/>
    </source>
</evidence>
<evidence type="ECO:0000256" key="9">
    <source>
        <dbReference type="PROSITE-ProRule" id="PRU10141"/>
    </source>
</evidence>
<feature type="compositionally biased region" description="Basic residues" evidence="10">
    <location>
        <begin position="57"/>
        <end position="66"/>
    </location>
</feature>
<evidence type="ECO:0000256" key="10">
    <source>
        <dbReference type="SAM" id="MobiDB-lite"/>
    </source>
</evidence>
<dbReference type="GO" id="GO:0000278">
    <property type="term" value="P:mitotic cell cycle"/>
    <property type="evidence" value="ECO:0007669"/>
    <property type="project" value="TreeGrafter"/>
</dbReference>
<dbReference type="OrthoDB" id="21018at2759"/>
<dbReference type="PROSITE" id="PS00107">
    <property type="entry name" value="PROTEIN_KINASE_ATP"/>
    <property type="match status" value="1"/>
</dbReference>
<sequence>MPVKTRHTEKVHNPRRFRTRPCNQSVVVLIDPTYHNVSLMSEVSFDDNFGAGTPSPRKTRKPRRPKAPQEKFIIDSIIEDDEDEVHDGGCIENNLENIPPDDAYGSDKSAIERMNAEETPETECTEITGFSSDQPMAHRSMEVVKQSSTSTLSVTPKSRISSIGVRRPKSNLLTASLFSIGEDHFYVTFKLLFLRLLRYAFSPYYHTEVEYIDGLLRSLRKFSEDSNTTPLTQPTQHDASFPSFNAIADINTPVMSSTPVTQKHAPQAHSTPFEQGHAEPQGDTIEKRESVQLYRALFIESSPAIKSLRPSITQDSFEDNDMHVLPPSPSIADDNGAIDADDAIPAHYDEDKLAALLDASMDLSPCPSEPNTSYNSLATLAEEVPFQTTLEIPFYLYGCPDATTATPLAKLLHVIGQAEVINWTQLPEDVFAHPKKLGEGTYGEVFATLYKGQPTALKVIPFVGDKVTYSGTVNGEYMMTAEAILPEVLIIRELSALYDPSADYSTPNFIQLLKTNVVQGHYPSSFLAAWDEFDEVRGSENDRPSEYTTKEQLFVTIGMAMGGVALEDYKMGTEDQAISALLQVALSLAVAEERLEFEHRDLHNGNVLIMETDADLEYKFGGGTMIVRSYGIKVSLIDFTLSRMSKEGTTIFRNLEDDEELFTGTNDYQFDIYRMMRDETDGNWASFKRKTNCLWLHYLSRYIIGKGFKKAIGKKRKRALQNIWDQLLNFESIRDIFTSDDFIELLETHLKVQPRSVS</sequence>
<evidence type="ECO:0000256" key="6">
    <source>
        <dbReference type="ARBA" id="ARBA00022840"/>
    </source>
</evidence>
<dbReference type="SUPFAM" id="SSF56112">
    <property type="entry name" value="Protein kinase-like (PK-like)"/>
    <property type="match status" value="1"/>
</dbReference>
<evidence type="ECO:0000259" key="11">
    <source>
        <dbReference type="PROSITE" id="PS50011"/>
    </source>
</evidence>
<keyword evidence="6 9" id="KW-0067">ATP-binding</keyword>
<dbReference type="SMART" id="SM00220">
    <property type="entry name" value="S_TKc"/>
    <property type="match status" value="1"/>
</dbReference>
<evidence type="ECO:0000313" key="12">
    <source>
        <dbReference type="EMBL" id="KHJ94627.1"/>
    </source>
</evidence>
<keyword evidence="3" id="KW-0808">Transferase</keyword>
<feature type="region of interest" description="Disordered" evidence="10">
    <location>
        <begin position="45"/>
        <end position="69"/>
    </location>
</feature>
<evidence type="ECO:0000313" key="13">
    <source>
        <dbReference type="Proteomes" id="UP000053660"/>
    </source>
</evidence>
<dbReference type="Proteomes" id="UP000053660">
    <property type="component" value="Unassembled WGS sequence"/>
</dbReference>
<evidence type="ECO:0000256" key="8">
    <source>
        <dbReference type="ARBA" id="ARBA00048679"/>
    </source>
</evidence>
<keyword evidence="2" id="KW-0723">Serine/threonine-protein kinase</keyword>
<name>A0A0B1TFS3_OESDE</name>
<dbReference type="Gene3D" id="3.30.200.20">
    <property type="entry name" value="Phosphorylase Kinase, domain 1"/>
    <property type="match status" value="1"/>
</dbReference>
<feature type="region of interest" description="Disordered" evidence="10">
    <location>
        <begin position="256"/>
        <end position="283"/>
    </location>
</feature>
<dbReference type="InterPro" id="IPR024604">
    <property type="entry name" value="GSG2_C"/>
</dbReference>
<dbReference type="GO" id="GO:0072354">
    <property type="term" value="F:histone H3T3 kinase activity"/>
    <property type="evidence" value="ECO:0007669"/>
    <property type="project" value="TreeGrafter"/>
</dbReference>
<dbReference type="InterPro" id="IPR000719">
    <property type="entry name" value="Prot_kinase_dom"/>
</dbReference>
<dbReference type="AlphaFoldDB" id="A0A0B1TFS3"/>
<protein>
    <recommendedName>
        <fullName evidence="1">non-specific serine/threonine protein kinase</fullName>
        <ecNumber evidence="1">2.7.11.1</ecNumber>
    </recommendedName>
</protein>
<keyword evidence="5" id="KW-0418">Kinase</keyword>
<dbReference type="EMBL" id="KN550257">
    <property type="protein sequence ID" value="KHJ94627.1"/>
    <property type="molecule type" value="Genomic_DNA"/>
</dbReference>
<dbReference type="SMART" id="SM01331">
    <property type="entry name" value="DUF3635"/>
    <property type="match status" value="1"/>
</dbReference>
<dbReference type="InterPro" id="IPR017441">
    <property type="entry name" value="Protein_kinase_ATP_BS"/>
</dbReference>
<accession>A0A0B1TFS3</accession>
<dbReference type="PANTHER" id="PTHR24419:SF18">
    <property type="entry name" value="SERINE_THREONINE-PROTEIN KINASE HASPIN"/>
    <property type="match status" value="1"/>
</dbReference>
<comment type="catalytic activity">
    <reaction evidence="7">
        <text>L-threonyl-[protein] + ATP = O-phospho-L-threonyl-[protein] + ADP + H(+)</text>
        <dbReference type="Rhea" id="RHEA:46608"/>
        <dbReference type="Rhea" id="RHEA-COMP:11060"/>
        <dbReference type="Rhea" id="RHEA-COMP:11605"/>
        <dbReference type="ChEBI" id="CHEBI:15378"/>
        <dbReference type="ChEBI" id="CHEBI:30013"/>
        <dbReference type="ChEBI" id="CHEBI:30616"/>
        <dbReference type="ChEBI" id="CHEBI:61977"/>
        <dbReference type="ChEBI" id="CHEBI:456216"/>
        <dbReference type="EC" id="2.7.11.1"/>
    </reaction>
</comment>
<dbReference type="Pfam" id="PF12330">
    <property type="entry name" value="Haspin_kinase"/>
    <property type="match status" value="1"/>
</dbReference>